<accession>A0A0J8RDL8</accession>
<dbReference type="VEuPathDB" id="FungiDB:CIHG_00809"/>
<reference evidence="2" key="1">
    <citation type="journal article" date="2010" name="Genome Res.">
        <title>Population genomic sequencing of Coccidioides fungi reveals recent hybridization and transposon control.</title>
        <authorList>
            <person name="Neafsey D.E."/>
            <person name="Barker B.M."/>
            <person name="Sharpton T.J."/>
            <person name="Stajich J.E."/>
            <person name="Park D.J."/>
            <person name="Whiston E."/>
            <person name="Hung C.-Y."/>
            <person name="McMahan C."/>
            <person name="White J."/>
            <person name="Sykes S."/>
            <person name="Heiman D."/>
            <person name="Young S."/>
            <person name="Zeng Q."/>
            <person name="Abouelleil A."/>
            <person name="Aftuck L."/>
            <person name="Bessette D."/>
            <person name="Brown A."/>
            <person name="FitzGerald M."/>
            <person name="Lui A."/>
            <person name="Macdonald J.P."/>
            <person name="Priest M."/>
            <person name="Orbach M.J."/>
            <person name="Galgiani J.N."/>
            <person name="Kirkland T.N."/>
            <person name="Cole G.T."/>
            <person name="Birren B.W."/>
            <person name="Henn M.R."/>
            <person name="Taylor J.W."/>
            <person name="Rounsley S.D."/>
        </authorList>
    </citation>
    <scope>NUCLEOTIDE SEQUENCE [LARGE SCALE GENOMIC DNA]</scope>
    <source>
        <strain evidence="2">H538.4</strain>
    </source>
</reference>
<dbReference type="EMBL" id="DS016982">
    <property type="protein sequence ID" value="KMU83027.1"/>
    <property type="molecule type" value="Genomic_DNA"/>
</dbReference>
<sequence>MVARGAVSKLKSEKTGLTIDSCSVSSVFFRSIVMLISRSLYAIHGDGSSVRRLLSLKEKGDGRKGGTAELFCLRCTGKGSEQSCEVPVNHPQAGNRCPELMISGRACGLESSAG</sequence>
<gene>
    <name evidence="1" type="ORF">CIHG_00809</name>
</gene>
<organism evidence="1 2">
    <name type="scientific">Coccidioides immitis H538.4</name>
    <dbReference type="NCBI Taxonomy" id="396776"/>
    <lineage>
        <taxon>Eukaryota</taxon>
        <taxon>Fungi</taxon>
        <taxon>Dikarya</taxon>
        <taxon>Ascomycota</taxon>
        <taxon>Pezizomycotina</taxon>
        <taxon>Eurotiomycetes</taxon>
        <taxon>Eurotiomycetidae</taxon>
        <taxon>Onygenales</taxon>
        <taxon>Onygenaceae</taxon>
        <taxon>Coccidioides</taxon>
    </lineage>
</organism>
<dbReference type="Proteomes" id="UP000054563">
    <property type="component" value="Unassembled WGS sequence"/>
</dbReference>
<evidence type="ECO:0000313" key="2">
    <source>
        <dbReference type="Proteomes" id="UP000054563"/>
    </source>
</evidence>
<name>A0A0J8RDL8_COCIT</name>
<protein>
    <submittedName>
        <fullName evidence="1">Uncharacterized protein</fullName>
    </submittedName>
</protein>
<dbReference type="AlphaFoldDB" id="A0A0J8RDL8"/>
<evidence type="ECO:0000313" key="1">
    <source>
        <dbReference type="EMBL" id="KMU83027.1"/>
    </source>
</evidence>
<proteinExistence type="predicted"/>